<comment type="catalytic activity">
    <reaction evidence="1">
        <text>a 1,2-diacyl-sn-glycero-3-phosphocholine + H2O = a 1,2-diacyl-sn-glycero-3-phosphate + choline + H(+)</text>
        <dbReference type="Rhea" id="RHEA:14445"/>
        <dbReference type="ChEBI" id="CHEBI:15354"/>
        <dbReference type="ChEBI" id="CHEBI:15377"/>
        <dbReference type="ChEBI" id="CHEBI:15378"/>
        <dbReference type="ChEBI" id="CHEBI:57643"/>
        <dbReference type="ChEBI" id="CHEBI:58608"/>
        <dbReference type="EC" id="3.1.4.4"/>
    </reaction>
</comment>
<organism evidence="9 10">
    <name type="scientific">Xanthomonas arboricola pv. guizotiae</name>
    <dbReference type="NCBI Taxonomy" id="487867"/>
    <lineage>
        <taxon>Bacteria</taxon>
        <taxon>Pseudomonadati</taxon>
        <taxon>Pseudomonadota</taxon>
        <taxon>Gammaproteobacteria</taxon>
        <taxon>Lysobacterales</taxon>
        <taxon>Lysobacteraceae</taxon>
        <taxon>Xanthomonas</taxon>
    </lineage>
</organism>
<name>A0A2S6ZP43_9XANT</name>
<evidence type="ECO:0000313" key="10">
    <source>
        <dbReference type="Proteomes" id="UP000238049"/>
    </source>
</evidence>
<dbReference type="InterPro" id="IPR025202">
    <property type="entry name" value="PLD-like_dom"/>
</dbReference>
<dbReference type="EMBL" id="MDSL01000070">
    <property type="protein sequence ID" value="PPT93999.1"/>
    <property type="molecule type" value="Genomic_DNA"/>
</dbReference>
<evidence type="ECO:0000313" key="9">
    <source>
        <dbReference type="EMBL" id="PPT93999.1"/>
    </source>
</evidence>
<dbReference type="GO" id="GO:0016891">
    <property type="term" value="F:RNA endonuclease activity producing 5'-phosphomonoesters, hydrolytic mechanism"/>
    <property type="evidence" value="ECO:0007669"/>
    <property type="project" value="TreeGrafter"/>
</dbReference>
<keyword evidence="7" id="KW-0732">Signal</keyword>
<dbReference type="Pfam" id="PF13091">
    <property type="entry name" value="PLDc_2"/>
    <property type="match status" value="1"/>
</dbReference>
<dbReference type="PANTHER" id="PTHR43856">
    <property type="entry name" value="CARDIOLIPIN HYDROLASE"/>
    <property type="match status" value="1"/>
</dbReference>
<dbReference type="RefSeq" id="WP_104564570.1">
    <property type="nucleotide sequence ID" value="NZ_MDSK01000059.1"/>
</dbReference>
<dbReference type="PROSITE" id="PS50035">
    <property type="entry name" value="PLD"/>
    <property type="match status" value="1"/>
</dbReference>
<keyword evidence="4" id="KW-0378">Hydrolase</keyword>
<comment type="caution">
    <text evidence="9">The sequence shown here is derived from an EMBL/GenBank/DDBJ whole genome shotgun (WGS) entry which is preliminary data.</text>
</comment>
<evidence type="ECO:0000256" key="5">
    <source>
        <dbReference type="ARBA" id="ARBA00022963"/>
    </source>
</evidence>
<evidence type="ECO:0000259" key="8">
    <source>
        <dbReference type="PROSITE" id="PS50035"/>
    </source>
</evidence>
<accession>A0A2S6ZP43</accession>
<feature type="signal peptide" evidence="7">
    <location>
        <begin position="1"/>
        <end position="36"/>
    </location>
</feature>
<evidence type="ECO:0000256" key="2">
    <source>
        <dbReference type="ARBA" id="ARBA00008664"/>
    </source>
</evidence>
<feature type="chain" id="PRO_5015772919" description="phospholipase D" evidence="7">
    <location>
        <begin position="37"/>
        <end position="191"/>
    </location>
</feature>
<dbReference type="SUPFAM" id="SSF56024">
    <property type="entry name" value="Phospholipase D/nuclease"/>
    <property type="match status" value="1"/>
</dbReference>
<dbReference type="AlphaFoldDB" id="A0A2S6ZP43"/>
<gene>
    <name evidence="9" type="ORF">XarbCFBP7409_20085</name>
</gene>
<evidence type="ECO:0000256" key="7">
    <source>
        <dbReference type="SAM" id="SignalP"/>
    </source>
</evidence>
<evidence type="ECO:0000256" key="3">
    <source>
        <dbReference type="ARBA" id="ARBA00012027"/>
    </source>
</evidence>
<reference evidence="9 10" key="1">
    <citation type="submission" date="2016-08" db="EMBL/GenBank/DDBJ databases">
        <title>Evolution of the type three secretion system and type three effector repertoires in Xanthomonas.</title>
        <authorList>
            <person name="Merda D."/>
            <person name="Briand M."/>
            <person name="Bosis E."/>
            <person name="Rousseau C."/>
            <person name="Portier P."/>
            <person name="Jacques M.-A."/>
            <person name="Fischer-Le Saux M."/>
        </authorList>
    </citation>
    <scope>NUCLEOTIDE SEQUENCE [LARGE SCALE GENOMIC DNA]</scope>
    <source>
        <strain evidence="9 10">CFBP 7409</strain>
    </source>
</reference>
<protein>
    <recommendedName>
        <fullName evidence="3">phospholipase D</fullName>
        <ecNumber evidence="3">3.1.4.4</ecNumber>
    </recommendedName>
</protein>
<evidence type="ECO:0000256" key="4">
    <source>
        <dbReference type="ARBA" id="ARBA00022801"/>
    </source>
</evidence>
<dbReference type="InterPro" id="IPR051406">
    <property type="entry name" value="PLD_domain"/>
</dbReference>
<dbReference type="EC" id="3.1.4.4" evidence="3"/>
<dbReference type="Proteomes" id="UP000238049">
    <property type="component" value="Unassembled WGS sequence"/>
</dbReference>
<proteinExistence type="inferred from homology"/>
<feature type="domain" description="PLD phosphodiesterase" evidence="8">
    <location>
        <begin position="125"/>
        <end position="152"/>
    </location>
</feature>
<dbReference type="GO" id="GO:0006793">
    <property type="term" value="P:phosphorus metabolic process"/>
    <property type="evidence" value="ECO:0007669"/>
    <property type="project" value="UniProtKB-ARBA"/>
</dbReference>
<dbReference type="GO" id="GO:0004630">
    <property type="term" value="F:phospholipase D activity"/>
    <property type="evidence" value="ECO:0007669"/>
    <property type="project" value="UniProtKB-EC"/>
</dbReference>
<dbReference type="PANTHER" id="PTHR43856:SF1">
    <property type="entry name" value="MITOCHONDRIAL CARDIOLIPIN HYDROLASE"/>
    <property type="match status" value="1"/>
</dbReference>
<dbReference type="GO" id="GO:0016042">
    <property type="term" value="P:lipid catabolic process"/>
    <property type="evidence" value="ECO:0007669"/>
    <property type="project" value="UniProtKB-KW"/>
</dbReference>
<keyword evidence="9" id="KW-0255">Endonuclease</keyword>
<keyword evidence="6" id="KW-0443">Lipid metabolism</keyword>
<dbReference type="Gene3D" id="3.30.870.10">
    <property type="entry name" value="Endonuclease Chain A"/>
    <property type="match status" value="1"/>
</dbReference>
<evidence type="ECO:0000256" key="6">
    <source>
        <dbReference type="ARBA" id="ARBA00023098"/>
    </source>
</evidence>
<dbReference type="InterPro" id="IPR001736">
    <property type="entry name" value="PLipase_D/transphosphatidylase"/>
</dbReference>
<keyword evidence="9" id="KW-0540">Nuclease</keyword>
<dbReference type="CDD" id="cd09170">
    <property type="entry name" value="PLDc_Nuc"/>
    <property type="match status" value="1"/>
</dbReference>
<keyword evidence="5" id="KW-0442">Lipid degradation</keyword>
<comment type="similarity">
    <text evidence="2">Belongs to the phospholipase D family.</text>
</comment>
<evidence type="ECO:0000256" key="1">
    <source>
        <dbReference type="ARBA" id="ARBA00000798"/>
    </source>
</evidence>
<sequence length="191" mass="21100">MTLISRNNNWPAKRRSYVCRFVLVVLLALQVAPAAAAEAAAQVGFSPEGTGQSLVLDVIKTARSELRVMAYSFTAPDIAQALIAAKKRGVDVRVVVDADQSRQRSQIAALNTLALAGVLVRLNGRYQIMHDKVIVADRRTVQTGSFNYTRSAEKANSENVIVLWDVPGYAGEFLQHWQSRWDQAAPYQPPY</sequence>